<gene>
    <name evidence="1" type="ORF">X797_008868</name>
</gene>
<accession>A0A014N016</accession>
<sequence>MALERSQPMGEYQGSYRTGRLNIVAAWLPFDGRGTNPSACDENLTKASTYCQRRVSANHFDWSGKMGMST</sequence>
<dbReference type="HOGENOM" id="CLU_2758330_0_0_1"/>
<proteinExistence type="predicted"/>
<reference evidence="1 2" key="1">
    <citation type="submission" date="2014-02" db="EMBL/GenBank/DDBJ databases">
        <title>The genome sequence of the entomopathogenic fungus Metarhizium robertsii ARSEF 2575.</title>
        <authorList>
            <person name="Giuliano Garisto Donzelli B."/>
            <person name="Roe B.A."/>
            <person name="Macmil S.L."/>
            <person name="Krasnoff S.B."/>
            <person name="Gibson D.M."/>
        </authorList>
    </citation>
    <scope>NUCLEOTIDE SEQUENCE [LARGE SCALE GENOMIC DNA]</scope>
    <source>
        <strain evidence="1 2">ARSEF 2575</strain>
    </source>
</reference>
<dbReference type="EMBL" id="JELW01000030">
    <property type="protein sequence ID" value="EXU98053.1"/>
    <property type="molecule type" value="Genomic_DNA"/>
</dbReference>
<name>A0A014N016_9HYPO</name>
<organism evidence="1 2">
    <name type="scientific">Metarhizium robertsii</name>
    <dbReference type="NCBI Taxonomy" id="568076"/>
    <lineage>
        <taxon>Eukaryota</taxon>
        <taxon>Fungi</taxon>
        <taxon>Dikarya</taxon>
        <taxon>Ascomycota</taxon>
        <taxon>Pezizomycotina</taxon>
        <taxon>Sordariomycetes</taxon>
        <taxon>Hypocreomycetidae</taxon>
        <taxon>Hypocreales</taxon>
        <taxon>Clavicipitaceae</taxon>
        <taxon>Metarhizium</taxon>
    </lineage>
</organism>
<evidence type="ECO:0000313" key="2">
    <source>
        <dbReference type="Proteomes" id="UP000030151"/>
    </source>
</evidence>
<protein>
    <submittedName>
        <fullName evidence="1">Uncharacterized protein</fullName>
    </submittedName>
</protein>
<comment type="caution">
    <text evidence="1">The sequence shown here is derived from an EMBL/GenBank/DDBJ whole genome shotgun (WGS) entry which is preliminary data.</text>
</comment>
<evidence type="ECO:0000313" key="1">
    <source>
        <dbReference type="EMBL" id="EXU98053.1"/>
    </source>
</evidence>
<dbReference type="Proteomes" id="UP000030151">
    <property type="component" value="Unassembled WGS sequence"/>
</dbReference>
<dbReference type="AlphaFoldDB" id="A0A014N016"/>